<gene>
    <name evidence="1" type="ORF">EZS28_037988</name>
</gene>
<evidence type="ECO:0000313" key="1">
    <source>
        <dbReference type="EMBL" id="KAA6366486.1"/>
    </source>
</evidence>
<feature type="non-terminal residue" evidence="1">
    <location>
        <position position="1"/>
    </location>
</feature>
<dbReference type="EMBL" id="SNRW01019333">
    <property type="protein sequence ID" value="KAA6366486.1"/>
    <property type="molecule type" value="Genomic_DNA"/>
</dbReference>
<dbReference type="Proteomes" id="UP000324800">
    <property type="component" value="Unassembled WGS sequence"/>
</dbReference>
<protein>
    <submittedName>
        <fullName evidence="1">Uncharacterized protein</fullName>
    </submittedName>
</protein>
<accession>A0A5J4U6L4</accession>
<reference evidence="1 2" key="1">
    <citation type="submission" date="2019-03" db="EMBL/GenBank/DDBJ databases">
        <title>Single cell metagenomics reveals metabolic interactions within the superorganism composed of flagellate Streblomastix strix and complex community of Bacteroidetes bacteria on its surface.</title>
        <authorList>
            <person name="Treitli S.C."/>
            <person name="Kolisko M."/>
            <person name="Husnik F."/>
            <person name="Keeling P."/>
            <person name="Hampl V."/>
        </authorList>
    </citation>
    <scope>NUCLEOTIDE SEQUENCE [LARGE SCALE GENOMIC DNA]</scope>
    <source>
        <strain evidence="1">ST1C</strain>
    </source>
</reference>
<organism evidence="1 2">
    <name type="scientific">Streblomastix strix</name>
    <dbReference type="NCBI Taxonomy" id="222440"/>
    <lineage>
        <taxon>Eukaryota</taxon>
        <taxon>Metamonada</taxon>
        <taxon>Preaxostyla</taxon>
        <taxon>Oxymonadida</taxon>
        <taxon>Streblomastigidae</taxon>
        <taxon>Streblomastix</taxon>
    </lineage>
</organism>
<evidence type="ECO:0000313" key="2">
    <source>
        <dbReference type="Proteomes" id="UP000324800"/>
    </source>
</evidence>
<dbReference type="AlphaFoldDB" id="A0A5J4U6L4"/>
<proteinExistence type="predicted"/>
<name>A0A5J4U6L4_9EUKA</name>
<comment type="caution">
    <text evidence="1">The sequence shown here is derived from an EMBL/GenBank/DDBJ whole genome shotgun (WGS) entry which is preliminary data.</text>
</comment>
<sequence length="59" mass="6382">CDFEGVGKKVEYVSQYISTVASTTGYANSCTVAGRLGFQLDKNPTMIKEQIVVMAYAPT</sequence>